<protein>
    <submittedName>
        <fullName evidence="1">Uncharacterized protein</fullName>
    </submittedName>
</protein>
<dbReference type="OrthoDB" id="283313at2"/>
<accession>A3ZRG9</accession>
<evidence type="ECO:0000313" key="1">
    <source>
        <dbReference type="EMBL" id="EAQ80738.1"/>
    </source>
</evidence>
<comment type="caution">
    <text evidence="1">The sequence shown here is derived from an EMBL/GenBank/DDBJ whole genome shotgun (WGS) entry which is preliminary data.</text>
</comment>
<dbReference type="eggNOG" id="ENOG502ZGUV">
    <property type="taxonomic scope" value="Bacteria"/>
</dbReference>
<dbReference type="RefSeq" id="WP_002650295.1">
    <property type="nucleotide sequence ID" value="NZ_CH672376.1"/>
</dbReference>
<dbReference type="AlphaFoldDB" id="A3ZRG9"/>
<proteinExistence type="predicted"/>
<reference evidence="1 2" key="1">
    <citation type="submission" date="2006-02" db="EMBL/GenBank/DDBJ databases">
        <authorList>
            <person name="Amann R."/>
            <person name="Ferriera S."/>
            <person name="Johnson J."/>
            <person name="Kravitz S."/>
            <person name="Halpern A."/>
            <person name="Remington K."/>
            <person name="Beeson K."/>
            <person name="Tran B."/>
            <person name="Rogers Y.-H."/>
            <person name="Friedman R."/>
            <person name="Venter J.C."/>
        </authorList>
    </citation>
    <scope>NUCLEOTIDE SEQUENCE [LARGE SCALE GENOMIC DNA]</scope>
    <source>
        <strain evidence="1 2">DSM 3645</strain>
    </source>
</reference>
<gene>
    <name evidence="1" type="ORF">DSM3645_11996</name>
</gene>
<dbReference type="HOGENOM" id="CLU_2244730_0_0_0"/>
<dbReference type="Proteomes" id="UP000004358">
    <property type="component" value="Unassembled WGS sequence"/>
</dbReference>
<name>A3ZRG9_9BACT</name>
<dbReference type="EMBL" id="AANZ01000007">
    <property type="protein sequence ID" value="EAQ80738.1"/>
    <property type="molecule type" value="Genomic_DNA"/>
</dbReference>
<evidence type="ECO:0000313" key="2">
    <source>
        <dbReference type="Proteomes" id="UP000004358"/>
    </source>
</evidence>
<organism evidence="1 2">
    <name type="scientific">Blastopirellula marina DSM 3645</name>
    <dbReference type="NCBI Taxonomy" id="314230"/>
    <lineage>
        <taxon>Bacteria</taxon>
        <taxon>Pseudomonadati</taxon>
        <taxon>Planctomycetota</taxon>
        <taxon>Planctomycetia</taxon>
        <taxon>Pirellulales</taxon>
        <taxon>Pirellulaceae</taxon>
        <taxon>Blastopirellula</taxon>
    </lineage>
</organism>
<sequence>MLRRQFMQLISVGIAAFVGLFVAQVRAESGTASLRETLEKGLRARRPIEFEFIDEVVDLVDTGELTRQLVMSCFEYARRRDRYQPYRYFAPAIRIQAKKIGVDL</sequence>